<evidence type="ECO:0000313" key="1">
    <source>
        <dbReference type="EMBL" id="WDR06692.1"/>
    </source>
</evidence>
<accession>A0ABY7YZL9</accession>
<dbReference type="Pfam" id="PF11164">
    <property type="entry name" value="DUF2948"/>
    <property type="match status" value="1"/>
</dbReference>
<dbReference type="InterPro" id="IPR021335">
    <property type="entry name" value="DUF2948"/>
</dbReference>
<dbReference type="RefSeq" id="WP_282212205.1">
    <property type="nucleotide sequence ID" value="NZ_CP118247.1"/>
</dbReference>
<gene>
    <name evidence="1" type="ORF">PSQ90_04330</name>
</gene>
<organism evidence="1 2">
    <name type="scientific">Devosia rhodophyticola</name>
    <dbReference type="NCBI Taxonomy" id="3026423"/>
    <lineage>
        <taxon>Bacteria</taxon>
        <taxon>Pseudomonadati</taxon>
        <taxon>Pseudomonadota</taxon>
        <taxon>Alphaproteobacteria</taxon>
        <taxon>Hyphomicrobiales</taxon>
        <taxon>Devosiaceae</taxon>
        <taxon>Devosia</taxon>
    </lineage>
</organism>
<keyword evidence="2" id="KW-1185">Reference proteome</keyword>
<sequence>MTDLKLLALDSEDLEVISTHVQDAVIRVGDMGYARKDRRFAMLMNRFDWESGSGRAKGQRKRAALHFDGVQSVATAGIDTNAQDGVLELLSIQYEAIDGPAGIIELNFAGGGSVRLGVECLEARLSDLGATWAAAAKPAHVLD</sequence>
<protein>
    <submittedName>
        <fullName evidence="1">DUF2948 family protein</fullName>
    </submittedName>
</protein>
<evidence type="ECO:0000313" key="2">
    <source>
        <dbReference type="Proteomes" id="UP001222118"/>
    </source>
</evidence>
<dbReference type="EMBL" id="CP118247">
    <property type="protein sequence ID" value="WDR06692.1"/>
    <property type="molecule type" value="Genomic_DNA"/>
</dbReference>
<reference evidence="1 2" key="1">
    <citation type="submission" date="2023-02" db="EMBL/GenBank/DDBJ databases">
        <title>Devosia chondri sp. nov., isolated from the phycosphere of marine algae.</title>
        <authorList>
            <person name="Kim J.M."/>
            <person name="Lee J.K."/>
            <person name="Choi B.J."/>
            <person name="Bayburt H."/>
            <person name="Jeon C.O."/>
        </authorList>
    </citation>
    <scope>NUCLEOTIDE SEQUENCE [LARGE SCALE GENOMIC DNA]</scope>
    <source>
        <strain evidence="1 2">G2-5</strain>
    </source>
</reference>
<proteinExistence type="predicted"/>
<dbReference type="Proteomes" id="UP001222118">
    <property type="component" value="Chromosome"/>
</dbReference>
<name>A0ABY7YZL9_9HYPH</name>